<accession>A0ABR3EJP1</accession>
<evidence type="ECO:0000256" key="1">
    <source>
        <dbReference type="SAM" id="MobiDB-lite"/>
    </source>
</evidence>
<feature type="region of interest" description="Disordered" evidence="1">
    <location>
        <begin position="244"/>
        <end position="334"/>
    </location>
</feature>
<protein>
    <submittedName>
        <fullName evidence="2">Uncharacterized protein</fullName>
    </submittedName>
</protein>
<dbReference type="Proteomes" id="UP001465976">
    <property type="component" value="Unassembled WGS sequence"/>
</dbReference>
<feature type="compositionally biased region" description="Acidic residues" evidence="1">
    <location>
        <begin position="297"/>
        <end position="307"/>
    </location>
</feature>
<dbReference type="EMBL" id="JBAHYK010003989">
    <property type="protein sequence ID" value="KAL0563065.1"/>
    <property type="molecule type" value="Genomic_DNA"/>
</dbReference>
<feature type="region of interest" description="Disordered" evidence="1">
    <location>
        <begin position="143"/>
        <end position="229"/>
    </location>
</feature>
<proteinExistence type="predicted"/>
<keyword evidence="3" id="KW-1185">Reference proteome</keyword>
<evidence type="ECO:0000313" key="3">
    <source>
        <dbReference type="Proteomes" id="UP001465976"/>
    </source>
</evidence>
<sequence>MPPRLWTDPPPIGHLTKMDDHLSAVHSTLQLALTSSLDAAGWTQAFASIQEPLSRLHFIFNHFKDNASFPSVVDDILVAASLTAHEHGLTDLDPWQRSKKAAEDAALFSTFDLGQTPLSSYLNPFLPSTHQLTLRSALPSVPVPIQPPTPQPPIVVPVTQPTPTPATRKKPASSRAKSPAPARRLSPVAGPSRVKTKAPKTSSSKPVPASQSSAAMDTSQLSASEDIPTQVRQQVLGNIEVKRMASPVVEKASQPSHSEARKVKAPKGPTPLPAHGTRRRRPESPDPRPQAPVAAESDSDYVDEGSEQEASRPRKRRRRQSPSRAEKLMFTDDEECGIPPHRCYVLVPPQPPDIRRNKKEKNEEIEPVAEAAGLAIRGPGAAQCSLGRLAGSFRNQEI</sequence>
<feature type="compositionally biased region" description="Pro residues" evidence="1">
    <location>
        <begin position="143"/>
        <end position="164"/>
    </location>
</feature>
<organism evidence="2 3">
    <name type="scientific">Marasmius crinis-equi</name>
    <dbReference type="NCBI Taxonomy" id="585013"/>
    <lineage>
        <taxon>Eukaryota</taxon>
        <taxon>Fungi</taxon>
        <taxon>Dikarya</taxon>
        <taxon>Basidiomycota</taxon>
        <taxon>Agaricomycotina</taxon>
        <taxon>Agaricomycetes</taxon>
        <taxon>Agaricomycetidae</taxon>
        <taxon>Agaricales</taxon>
        <taxon>Marasmiineae</taxon>
        <taxon>Marasmiaceae</taxon>
        <taxon>Marasmius</taxon>
    </lineage>
</organism>
<comment type="caution">
    <text evidence="2">The sequence shown here is derived from an EMBL/GenBank/DDBJ whole genome shotgun (WGS) entry which is preliminary data.</text>
</comment>
<gene>
    <name evidence="2" type="ORF">V5O48_019013</name>
</gene>
<reference evidence="2 3" key="1">
    <citation type="submission" date="2024-02" db="EMBL/GenBank/DDBJ databases">
        <title>A draft genome for the cacao thread blight pathogen Marasmius crinis-equi.</title>
        <authorList>
            <person name="Cohen S.P."/>
            <person name="Baruah I.K."/>
            <person name="Amoako-Attah I."/>
            <person name="Bukari Y."/>
            <person name="Meinhardt L.W."/>
            <person name="Bailey B.A."/>
        </authorList>
    </citation>
    <scope>NUCLEOTIDE SEQUENCE [LARGE SCALE GENOMIC DNA]</scope>
    <source>
        <strain evidence="2 3">GH-76</strain>
    </source>
</reference>
<feature type="compositionally biased region" description="Low complexity" evidence="1">
    <location>
        <begin position="173"/>
        <end position="187"/>
    </location>
</feature>
<name>A0ABR3EJP1_9AGAR</name>
<feature type="non-terminal residue" evidence="2">
    <location>
        <position position="398"/>
    </location>
</feature>
<evidence type="ECO:0000313" key="2">
    <source>
        <dbReference type="EMBL" id="KAL0563065.1"/>
    </source>
</evidence>
<feature type="compositionally biased region" description="Low complexity" evidence="1">
    <location>
        <begin position="199"/>
        <end position="215"/>
    </location>
</feature>